<evidence type="ECO:0000256" key="1">
    <source>
        <dbReference type="SAM" id="MobiDB-lite"/>
    </source>
</evidence>
<feature type="region of interest" description="Disordered" evidence="1">
    <location>
        <begin position="198"/>
        <end position="223"/>
    </location>
</feature>
<name>A0A4Z2J8F3_9TELE</name>
<organism evidence="2 3">
    <name type="scientific">Liparis tanakae</name>
    <name type="common">Tanaka's snailfish</name>
    <dbReference type="NCBI Taxonomy" id="230148"/>
    <lineage>
        <taxon>Eukaryota</taxon>
        <taxon>Metazoa</taxon>
        <taxon>Chordata</taxon>
        <taxon>Craniata</taxon>
        <taxon>Vertebrata</taxon>
        <taxon>Euteleostomi</taxon>
        <taxon>Actinopterygii</taxon>
        <taxon>Neopterygii</taxon>
        <taxon>Teleostei</taxon>
        <taxon>Neoteleostei</taxon>
        <taxon>Acanthomorphata</taxon>
        <taxon>Eupercaria</taxon>
        <taxon>Perciformes</taxon>
        <taxon>Cottioidei</taxon>
        <taxon>Cottales</taxon>
        <taxon>Liparidae</taxon>
        <taxon>Liparis</taxon>
    </lineage>
</organism>
<dbReference type="EMBL" id="SRLO01000016">
    <property type="protein sequence ID" value="TNN86297.1"/>
    <property type="molecule type" value="Genomic_DNA"/>
</dbReference>
<protein>
    <submittedName>
        <fullName evidence="2">Uncharacterized protein</fullName>
    </submittedName>
</protein>
<dbReference type="Proteomes" id="UP000314294">
    <property type="component" value="Unassembled WGS sequence"/>
</dbReference>
<comment type="caution">
    <text evidence="2">The sequence shown here is derived from an EMBL/GenBank/DDBJ whole genome shotgun (WGS) entry which is preliminary data.</text>
</comment>
<sequence>MASLLSESGSSPLQSGSNRERLLGLLLGGGGGRSHDLRLHDLVLTSSSALPHKAASPVAHVAGAVFVGGTSRASTNPVHVLVAFGRVLGEIDPGAKHAADVGVALVEALVDDGVDEGGTWREKGHIPIKSIARRKDAACSDWGDVCTSCLELPASPLGAWKTTPTPLCLFSSQTIQPSLPTPPSAYWLAAPSPFGLHRGSYESEEGKRGEERRSKGRDEEGSGPCSNFILCDRKQRELMSMSTVPWLEQWNVSSLTVDGSVSRYSGTGVLGASSQRQH</sequence>
<evidence type="ECO:0000313" key="2">
    <source>
        <dbReference type="EMBL" id="TNN86297.1"/>
    </source>
</evidence>
<gene>
    <name evidence="2" type="ORF">EYF80_003382</name>
</gene>
<feature type="compositionally biased region" description="Basic and acidic residues" evidence="1">
    <location>
        <begin position="199"/>
        <end position="220"/>
    </location>
</feature>
<proteinExistence type="predicted"/>
<keyword evidence="3" id="KW-1185">Reference proteome</keyword>
<evidence type="ECO:0000313" key="3">
    <source>
        <dbReference type="Proteomes" id="UP000314294"/>
    </source>
</evidence>
<dbReference type="AlphaFoldDB" id="A0A4Z2J8F3"/>
<accession>A0A4Z2J8F3</accession>
<reference evidence="2 3" key="1">
    <citation type="submission" date="2019-03" db="EMBL/GenBank/DDBJ databases">
        <title>First draft genome of Liparis tanakae, snailfish: a comprehensive survey of snailfish specific genes.</title>
        <authorList>
            <person name="Kim W."/>
            <person name="Song I."/>
            <person name="Jeong J.-H."/>
            <person name="Kim D."/>
            <person name="Kim S."/>
            <person name="Ryu S."/>
            <person name="Song J.Y."/>
            <person name="Lee S.K."/>
        </authorList>
    </citation>
    <scope>NUCLEOTIDE SEQUENCE [LARGE SCALE GENOMIC DNA]</scope>
    <source>
        <tissue evidence="2">Muscle</tissue>
    </source>
</reference>